<evidence type="ECO:0000313" key="9">
    <source>
        <dbReference type="Proteomes" id="UP000001052"/>
    </source>
</evidence>
<evidence type="ECO:0000256" key="4">
    <source>
        <dbReference type="ARBA" id="ARBA00048807"/>
    </source>
</evidence>
<feature type="binding site" evidence="7">
    <location>
        <position position="33"/>
    </location>
    <ligand>
        <name>Zn(2+)</name>
        <dbReference type="ChEBI" id="CHEBI:29105"/>
    </ligand>
</feature>
<dbReference type="NCBIfam" id="TIGR03367">
    <property type="entry name" value="queuosine_QueD"/>
    <property type="match status" value="1"/>
</dbReference>
<dbReference type="AlphaFoldDB" id="C8X2N5"/>
<evidence type="ECO:0000256" key="7">
    <source>
        <dbReference type="PIRSR" id="PIRSR006113-2"/>
    </source>
</evidence>
<name>C8X2N5_DESRD</name>
<feature type="binding site" evidence="7">
    <location>
        <position position="35"/>
    </location>
    <ligand>
        <name>Zn(2+)</name>
        <dbReference type="ChEBI" id="CHEBI:29105"/>
    </ligand>
</feature>
<feature type="active site" description="Proton acceptor" evidence="6">
    <location>
        <position position="29"/>
    </location>
</feature>
<evidence type="ECO:0000256" key="6">
    <source>
        <dbReference type="PIRSR" id="PIRSR006113-1"/>
    </source>
</evidence>
<dbReference type="UniPathway" id="UPA00391"/>
<proteinExistence type="inferred from homology"/>
<keyword evidence="5 7" id="KW-0862">Zinc</keyword>
<evidence type="ECO:0000256" key="5">
    <source>
        <dbReference type="PIRNR" id="PIRNR006113"/>
    </source>
</evidence>
<keyword evidence="9" id="KW-1185">Reference proteome</keyword>
<dbReference type="eggNOG" id="COG0720">
    <property type="taxonomic scope" value="Bacteria"/>
</dbReference>
<dbReference type="Proteomes" id="UP000001052">
    <property type="component" value="Chromosome"/>
</dbReference>
<reference evidence="8 9" key="2">
    <citation type="journal article" date="2010" name="Stand. Genomic Sci.">
        <title>Complete genome sequence of Desulfohalobium retbaense type strain (HR(100)).</title>
        <authorList>
            <person name="Spring S."/>
            <person name="Nolan M."/>
            <person name="Lapidus A."/>
            <person name="Glavina Del Rio T."/>
            <person name="Copeland A."/>
            <person name="Tice H."/>
            <person name="Cheng J.F."/>
            <person name="Lucas S."/>
            <person name="Land M."/>
            <person name="Chen F."/>
            <person name="Bruce D."/>
            <person name="Goodwin L."/>
            <person name="Pitluck S."/>
            <person name="Ivanova N."/>
            <person name="Mavromatis K."/>
            <person name="Mikhailova N."/>
            <person name="Pati A."/>
            <person name="Chen A."/>
            <person name="Palaniappan K."/>
            <person name="Hauser L."/>
            <person name="Chang Y.J."/>
            <person name="Jeffries C.D."/>
            <person name="Munk C."/>
            <person name="Kiss H."/>
            <person name="Chain P."/>
            <person name="Han C."/>
            <person name="Brettin T."/>
            <person name="Detter J.C."/>
            <person name="Schuler E."/>
            <person name="Goker M."/>
            <person name="Rohde M."/>
            <person name="Bristow J."/>
            <person name="Eisen J.A."/>
            <person name="Markowitz V."/>
            <person name="Hugenholtz P."/>
            <person name="Kyrpides N.C."/>
            <person name="Klenk H.P."/>
        </authorList>
    </citation>
    <scope>NUCLEOTIDE SEQUENCE [LARGE SCALE GENOMIC DNA]</scope>
    <source>
        <strain evidence="8 9">DSM 5692</strain>
    </source>
</reference>
<dbReference type="GO" id="GO:0070497">
    <property type="term" value="F:6-carboxytetrahydropterin synthase activity"/>
    <property type="evidence" value="ECO:0007669"/>
    <property type="project" value="UniProtKB-EC"/>
</dbReference>
<sequence length="130" mass="14910">MHTDQGLYRLRVRGGFSASHQLLHYEGKCERLHGHNFRVEAEVEGREVDPDTGMLLDFKVLKKRLNAVLDYLDHRHLNELTPFEGLSPSSENIARYIFTTLQKSMAEPGVRLREVSVAENEGSVAVYREE</sequence>
<dbReference type="PANTHER" id="PTHR12589:SF8">
    <property type="entry name" value="6-CARBOXY-5,6,7,8-TETRAHYDROPTERIN SYNTHASE"/>
    <property type="match status" value="1"/>
</dbReference>
<dbReference type="KEGG" id="drt:Dret_1395"/>
<gene>
    <name evidence="8" type="ordered locus">Dret_1395</name>
</gene>
<evidence type="ECO:0000256" key="2">
    <source>
        <dbReference type="ARBA" id="ARBA00008900"/>
    </source>
</evidence>
<comment type="similarity">
    <text evidence="2 5">Belongs to the PTPS family. QueD subfamily.</text>
</comment>
<evidence type="ECO:0000313" key="8">
    <source>
        <dbReference type="EMBL" id="ACV68682.1"/>
    </source>
</evidence>
<dbReference type="InterPro" id="IPR038418">
    <property type="entry name" value="6-PTP_synth/QueD_sf"/>
</dbReference>
<evidence type="ECO:0000256" key="1">
    <source>
        <dbReference type="ARBA" id="ARBA00005061"/>
    </source>
</evidence>
<comment type="catalytic activity">
    <reaction evidence="4 5">
        <text>7,8-dihydroneopterin 3'-triphosphate + H2O = 6-carboxy-5,6,7,8-tetrahydropterin + triphosphate + acetaldehyde + 2 H(+)</text>
        <dbReference type="Rhea" id="RHEA:27966"/>
        <dbReference type="ChEBI" id="CHEBI:15343"/>
        <dbReference type="ChEBI" id="CHEBI:15377"/>
        <dbReference type="ChEBI" id="CHEBI:15378"/>
        <dbReference type="ChEBI" id="CHEBI:18036"/>
        <dbReference type="ChEBI" id="CHEBI:58462"/>
        <dbReference type="ChEBI" id="CHEBI:61032"/>
        <dbReference type="EC" id="4.1.2.50"/>
    </reaction>
</comment>
<dbReference type="PIRSF" id="PIRSF006113">
    <property type="entry name" value="PTP_synth"/>
    <property type="match status" value="1"/>
</dbReference>
<dbReference type="Pfam" id="PF01242">
    <property type="entry name" value="PTPS"/>
    <property type="match status" value="1"/>
</dbReference>
<accession>C8X2N5</accession>
<protein>
    <recommendedName>
        <fullName evidence="3 5">6-carboxy-5,6,7,8-tetrahydropterin synthase</fullName>
        <ecNumber evidence="5">4.-.-.-</ecNumber>
    </recommendedName>
</protein>
<feature type="active site" description="Charge relay system" evidence="6">
    <location>
        <position position="74"/>
    </location>
</feature>
<dbReference type="RefSeq" id="WP_015751829.1">
    <property type="nucleotide sequence ID" value="NC_013223.1"/>
</dbReference>
<dbReference type="EC" id="4.-.-.-" evidence="5"/>
<dbReference type="STRING" id="485915.Dret_1395"/>
<dbReference type="GO" id="GO:0046872">
    <property type="term" value="F:metal ion binding"/>
    <property type="evidence" value="ECO:0007669"/>
    <property type="project" value="UniProtKB-KW"/>
</dbReference>
<organism evidence="8 9">
    <name type="scientific">Desulfohalobium retbaense (strain ATCC 49708 / DSM 5692 / JCM 16813 / HR100)</name>
    <dbReference type="NCBI Taxonomy" id="485915"/>
    <lineage>
        <taxon>Bacteria</taxon>
        <taxon>Pseudomonadati</taxon>
        <taxon>Thermodesulfobacteriota</taxon>
        <taxon>Desulfovibrionia</taxon>
        <taxon>Desulfovibrionales</taxon>
        <taxon>Desulfohalobiaceae</taxon>
        <taxon>Desulfohalobium</taxon>
    </lineage>
</organism>
<comment type="pathway">
    <text evidence="1 5">Purine metabolism; 7-cyano-7-deazaguanine biosynthesis.</text>
</comment>
<keyword evidence="5" id="KW-0456">Lyase</keyword>
<dbReference type="GO" id="GO:0008616">
    <property type="term" value="P:tRNA queuosine(34) biosynthetic process"/>
    <property type="evidence" value="ECO:0007669"/>
    <property type="project" value="UniProtKB-KW"/>
</dbReference>
<dbReference type="InterPro" id="IPR007115">
    <property type="entry name" value="6-PTP_synth/QueD"/>
</dbReference>
<dbReference type="PANTHER" id="PTHR12589">
    <property type="entry name" value="PYRUVOYL TETRAHYDROBIOPTERIN SYNTHASE"/>
    <property type="match status" value="1"/>
</dbReference>
<keyword evidence="5 7" id="KW-0479">Metal-binding</keyword>
<reference evidence="9" key="1">
    <citation type="submission" date="2009-09" db="EMBL/GenBank/DDBJ databases">
        <title>The complete chromosome of Desulfohalobium retbaense DSM 5692.</title>
        <authorList>
            <consortium name="US DOE Joint Genome Institute (JGI-PGF)"/>
            <person name="Lucas S."/>
            <person name="Copeland A."/>
            <person name="Lapidus A."/>
            <person name="Glavina del Rio T."/>
            <person name="Dalin E."/>
            <person name="Tice H."/>
            <person name="Bruce D."/>
            <person name="Goodwin L."/>
            <person name="Pitluck S."/>
            <person name="Kyrpides N."/>
            <person name="Mavromatis K."/>
            <person name="Ivanova N."/>
            <person name="Mikhailova N."/>
            <person name="Munk A.C."/>
            <person name="Brettin T."/>
            <person name="Detter J.C."/>
            <person name="Han C."/>
            <person name="Tapia R."/>
            <person name="Larimer F."/>
            <person name="Land M."/>
            <person name="Hauser L."/>
            <person name="Markowitz V."/>
            <person name="Cheng J.-F."/>
            <person name="Hugenholtz P."/>
            <person name="Woyke T."/>
            <person name="Wu D."/>
            <person name="Spring S."/>
            <person name="Klenk H.-P."/>
            <person name="Eisen J.A."/>
        </authorList>
    </citation>
    <scope>NUCLEOTIDE SEQUENCE [LARGE SCALE GENOMIC DNA]</scope>
    <source>
        <strain evidence="9">DSM 5692</strain>
    </source>
</reference>
<comment type="cofactor">
    <cofactor evidence="5 7">
        <name>Zn(2+)</name>
        <dbReference type="ChEBI" id="CHEBI:29105"/>
    </cofactor>
    <text evidence="5 7">Binds 1 zinc ion per subunit.</text>
</comment>
<dbReference type="EMBL" id="CP001734">
    <property type="protein sequence ID" value="ACV68682.1"/>
    <property type="molecule type" value="Genomic_DNA"/>
</dbReference>
<feature type="active site" description="Charge relay system" evidence="6">
    <location>
        <position position="119"/>
    </location>
</feature>
<dbReference type="SUPFAM" id="SSF55620">
    <property type="entry name" value="Tetrahydrobiopterin biosynthesis enzymes-like"/>
    <property type="match status" value="1"/>
</dbReference>
<dbReference type="Gene3D" id="3.30.479.10">
    <property type="entry name" value="6-pyruvoyl tetrahydropterin synthase/QueD"/>
    <property type="match status" value="1"/>
</dbReference>
<feature type="binding site" evidence="7">
    <location>
        <position position="20"/>
    </location>
    <ligand>
        <name>Zn(2+)</name>
        <dbReference type="ChEBI" id="CHEBI:29105"/>
    </ligand>
</feature>
<dbReference type="HOGENOM" id="CLU_111016_6_3_7"/>
<evidence type="ECO:0000256" key="3">
    <source>
        <dbReference type="ARBA" id="ARBA00018141"/>
    </source>
</evidence>
<keyword evidence="5" id="KW-0671">Queuosine biosynthesis</keyword>